<evidence type="ECO:0000256" key="4">
    <source>
        <dbReference type="PROSITE-ProRule" id="PRU01240"/>
    </source>
</evidence>
<accession>A0A5K7XJJ1</accession>
<evidence type="ECO:0000256" key="6">
    <source>
        <dbReference type="SAM" id="SignalP"/>
    </source>
</evidence>
<evidence type="ECO:0000313" key="8">
    <source>
        <dbReference type="EMBL" id="BBO34566.1"/>
    </source>
</evidence>
<evidence type="ECO:0000259" key="7">
    <source>
        <dbReference type="Pfam" id="PF00082"/>
    </source>
</evidence>
<dbReference type="Pfam" id="PF00082">
    <property type="entry name" value="Peptidase_S8"/>
    <property type="match status" value="1"/>
</dbReference>
<feature type="region of interest" description="Disordered" evidence="5">
    <location>
        <begin position="456"/>
        <end position="477"/>
    </location>
</feature>
<evidence type="ECO:0000256" key="5">
    <source>
        <dbReference type="SAM" id="MobiDB-lite"/>
    </source>
</evidence>
<organism evidence="8 9">
    <name type="scientific">Lacipirellula parvula</name>
    <dbReference type="NCBI Taxonomy" id="2650471"/>
    <lineage>
        <taxon>Bacteria</taxon>
        <taxon>Pseudomonadati</taxon>
        <taxon>Planctomycetota</taxon>
        <taxon>Planctomycetia</taxon>
        <taxon>Pirellulales</taxon>
        <taxon>Lacipirellulaceae</taxon>
        <taxon>Lacipirellula</taxon>
    </lineage>
</organism>
<dbReference type="Proteomes" id="UP000326837">
    <property type="component" value="Chromosome"/>
</dbReference>
<evidence type="ECO:0000256" key="1">
    <source>
        <dbReference type="ARBA" id="ARBA00022670"/>
    </source>
</evidence>
<feature type="active site" description="Charge relay system" evidence="4">
    <location>
        <position position="57"/>
    </location>
</feature>
<feature type="active site" description="Charge relay system" evidence="4">
    <location>
        <position position="275"/>
    </location>
</feature>
<dbReference type="InterPro" id="IPR015500">
    <property type="entry name" value="Peptidase_S8_subtilisin-rel"/>
</dbReference>
<sequence length="639" mass="67813">MYKFHLSFALTASVILAQVASASTDSTGPNGINSTGLLGANNQPLTGAGVKIGQVEDSRPAKSGVDSAGYINSSVSPAAVFKLDGSPVPDEDILGQNGHATQVASVMISTDNTDPDMDGDTPIGVSPGAQLYASATSEPVNPAQTEAAVSAQHIADIGEIRAVNISFGEQVVDGNIFDGNSLFTQFIDWSASEHDILYVVLGNQGQSLPIPKDNFNGMTIGRSSRVGNVFRRVSSVNTYDEDAAGFRTSISLIAPGEMIQVTGLGNVHARPSGTSFAAPHVTGTVALLQEYANERIANAPSAQWNVSGNARRHEVMKAVLMNSADKIEDGSIDEINGVDIPVGGLLGMERTVVKQDGVSTWFDSDAYGDGDLGSGQFVPLDEQMGTGHLNASRALTQFRSGEQNYEDGDVPLIGWDYGTTTGEGDNNRYRFSEELLGGSFVSITVAWDRHVELNDTNSNNRFDSGETFERYDSDGDPPDDSVINDLDLYFLPASATSAGLAEAASISTEGTVDHIFFQVPYTGFWQFWVDQHDEEAALGSSQNYAVAWWAKSAAGPSITADFTGDGTVDGDDLAQWKGDFGINDDSDANGDGVTDGADFLAWQREFGNSSATPTSSNVPEPSALMLSMLGLPFLMRRQR</sequence>
<dbReference type="InterPro" id="IPR023828">
    <property type="entry name" value="Peptidase_S8_Ser-AS"/>
</dbReference>
<evidence type="ECO:0000256" key="3">
    <source>
        <dbReference type="ARBA" id="ARBA00022825"/>
    </source>
</evidence>
<dbReference type="InterPro" id="IPR008979">
    <property type="entry name" value="Galactose-bd-like_sf"/>
</dbReference>
<dbReference type="KEGG" id="lpav:PLANPX_4178"/>
<feature type="chain" id="PRO_5024830824" description="Peptidase S8/S53 domain-containing protein" evidence="6">
    <location>
        <begin position="23"/>
        <end position="639"/>
    </location>
</feature>
<dbReference type="PRINTS" id="PR00723">
    <property type="entry name" value="SUBTILISIN"/>
</dbReference>
<comment type="similarity">
    <text evidence="4">Belongs to the peptidase S8 family.</text>
</comment>
<dbReference type="SUPFAM" id="SSF52743">
    <property type="entry name" value="Subtilisin-like"/>
    <property type="match status" value="1"/>
</dbReference>
<keyword evidence="1 4" id="KW-0645">Protease</keyword>
<keyword evidence="3 4" id="KW-0720">Serine protease</keyword>
<dbReference type="PROSITE" id="PS00138">
    <property type="entry name" value="SUBTILASE_SER"/>
    <property type="match status" value="1"/>
</dbReference>
<dbReference type="GO" id="GO:0006508">
    <property type="term" value="P:proteolysis"/>
    <property type="evidence" value="ECO:0007669"/>
    <property type="project" value="UniProtKB-KW"/>
</dbReference>
<feature type="active site" description="Charge relay system" evidence="4">
    <location>
        <position position="99"/>
    </location>
</feature>
<dbReference type="Gene3D" id="3.40.50.200">
    <property type="entry name" value="Peptidase S8/S53 domain"/>
    <property type="match status" value="1"/>
</dbReference>
<keyword evidence="6" id="KW-0732">Signal</keyword>
<evidence type="ECO:0000256" key="2">
    <source>
        <dbReference type="ARBA" id="ARBA00022801"/>
    </source>
</evidence>
<name>A0A5K7XJJ1_9BACT</name>
<feature type="domain" description="Peptidase S8/S53" evidence="7">
    <location>
        <begin position="72"/>
        <end position="337"/>
    </location>
</feature>
<dbReference type="SUPFAM" id="SSF49785">
    <property type="entry name" value="Galactose-binding domain-like"/>
    <property type="match status" value="1"/>
</dbReference>
<gene>
    <name evidence="8" type="ORF">PLANPX_4178</name>
</gene>
<dbReference type="InterPro" id="IPR036852">
    <property type="entry name" value="Peptidase_S8/S53_dom_sf"/>
</dbReference>
<feature type="compositionally biased region" description="Basic and acidic residues" evidence="5">
    <location>
        <begin position="463"/>
        <end position="473"/>
    </location>
</feature>
<proteinExistence type="inferred from homology"/>
<dbReference type="RefSeq" id="WP_172992155.1">
    <property type="nucleotide sequence ID" value="NZ_AP021861.1"/>
</dbReference>
<evidence type="ECO:0000313" key="9">
    <source>
        <dbReference type="Proteomes" id="UP000326837"/>
    </source>
</evidence>
<dbReference type="InterPro" id="IPR000209">
    <property type="entry name" value="Peptidase_S8/S53_dom"/>
</dbReference>
<dbReference type="AlphaFoldDB" id="A0A5K7XJJ1"/>
<dbReference type="PROSITE" id="PS51892">
    <property type="entry name" value="SUBTILASE"/>
    <property type="match status" value="1"/>
</dbReference>
<protein>
    <recommendedName>
        <fullName evidence="7">Peptidase S8/S53 domain-containing protein</fullName>
    </recommendedName>
</protein>
<dbReference type="GO" id="GO:0004252">
    <property type="term" value="F:serine-type endopeptidase activity"/>
    <property type="evidence" value="ECO:0007669"/>
    <property type="project" value="UniProtKB-UniRule"/>
</dbReference>
<keyword evidence="9" id="KW-1185">Reference proteome</keyword>
<feature type="signal peptide" evidence="6">
    <location>
        <begin position="1"/>
        <end position="22"/>
    </location>
</feature>
<dbReference type="EMBL" id="AP021861">
    <property type="protein sequence ID" value="BBO34566.1"/>
    <property type="molecule type" value="Genomic_DNA"/>
</dbReference>
<keyword evidence="2 4" id="KW-0378">Hydrolase</keyword>
<reference evidence="9" key="1">
    <citation type="submission" date="2019-10" db="EMBL/GenBank/DDBJ databases">
        <title>Lacipirellula parvula gen. nov., sp. nov., representing a lineage of planctomycetes widespread in freshwater anoxic habitats, and description of the family Lacipirellulaceae.</title>
        <authorList>
            <person name="Dedysh S.N."/>
            <person name="Kulichevskaya I.S."/>
            <person name="Beletsky A.V."/>
            <person name="Rakitin A.L."/>
            <person name="Mardanov A.V."/>
            <person name="Ivanova A.A."/>
            <person name="Saltykova V.X."/>
            <person name="Rijpstra W.I.C."/>
            <person name="Sinninghe Damste J.S."/>
            <person name="Ravin N.V."/>
        </authorList>
    </citation>
    <scope>NUCLEOTIDE SEQUENCE [LARGE SCALE GENOMIC DNA]</scope>
    <source>
        <strain evidence="9">PX69</strain>
    </source>
</reference>